<organism evidence="1 2">
    <name type="scientific">Camellia lanceoleosa</name>
    <dbReference type="NCBI Taxonomy" id="1840588"/>
    <lineage>
        <taxon>Eukaryota</taxon>
        <taxon>Viridiplantae</taxon>
        <taxon>Streptophyta</taxon>
        <taxon>Embryophyta</taxon>
        <taxon>Tracheophyta</taxon>
        <taxon>Spermatophyta</taxon>
        <taxon>Magnoliopsida</taxon>
        <taxon>eudicotyledons</taxon>
        <taxon>Gunneridae</taxon>
        <taxon>Pentapetalae</taxon>
        <taxon>asterids</taxon>
        <taxon>Ericales</taxon>
        <taxon>Theaceae</taxon>
        <taxon>Camellia</taxon>
    </lineage>
</organism>
<protein>
    <submittedName>
        <fullName evidence="1">Uncharacterized protein</fullName>
    </submittedName>
</protein>
<dbReference type="EMBL" id="CM045760">
    <property type="protein sequence ID" value="KAI8028235.1"/>
    <property type="molecule type" value="Genomic_DNA"/>
</dbReference>
<accession>A0ACC0IRZ9</accession>
<proteinExistence type="predicted"/>
<gene>
    <name evidence="1" type="ORF">LOK49_LG02G03427</name>
</gene>
<evidence type="ECO:0000313" key="1">
    <source>
        <dbReference type="EMBL" id="KAI8028235.1"/>
    </source>
</evidence>
<comment type="caution">
    <text evidence="1">The sequence shown here is derived from an EMBL/GenBank/DDBJ whole genome shotgun (WGS) entry which is preliminary data.</text>
</comment>
<reference evidence="1 2" key="1">
    <citation type="journal article" date="2022" name="Plant J.">
        <title>Chromosome-level genome of Camellia lanceoleosa provides a valuable resource for understanding genome evolution and self-incompatibility.</title>
        <authorList>
            <person name="Gong W."/>
            <person name="Xiao S."/>
            <person name="Wang L."/>
            <person name="Liao Z."/>
            <person name="Chang Y."/>
            <person name="Mo W."/>
            <person name="Hu G."/>
            <person name="Li W."/>
            <person name="Zhao G."/>
            <person name="Zhu H."/>
            <person name="Hu X."/>
            <person name="Ji K."/>
            <person name="Xiang X."/>
            <person name="Song Q."/>
            <person name="Yuan D."/>
            <person name="Jin S."/>
            <person name="Zhang L."/>
        </authorList>
    </citation>
    <scope>NUCLEOTIDE SEQUENCE [LARGE SCALE GENOMIC DNA]</scope>
    <source>
        <strain evidence="1">SQ_2022a</strain>
    </source>
</reference>
<dbReference type="Proteomes" id="UP001060215">
    <property type="component" value="Chromosome 3"/>
</dbReference>
<keyword evidence="2" id="KW-1185">Reference proteome</keyword>
<sequence>MQTLLLPAVRSGGAPPAPPSSAAANPLLRYLRLSPRLTPSFNHTPRLPSLPYSFSLSFLKPPQNLSSSSTSLSSSFVSVSKRLESTSRYFKRLGSLGFWGQLVCTVVAAVNLSFSVVSMGKIISPATFYATAGGIAAAFISVFWSLWVYPPV</sequence>
<name>A0ACC0IRZ9_9ERIC</name>
<evidence type="ECO:0000313" key="2">
    <source>
        <dbReference type="Proteomes" id="UP001060215"/>
    </source>
</evidence>